<evidence type="ECO:0000313" key="4">
    <source>
        <dbReference type="Proteomes" id="UP000007796"/>
    </source>
</evidence>
<dbReference type="STRING" id="655863.F0X8C9"/>
<dbReference type="EMBL" id="GL629735">
    <property type="protein sequence ID" value="EFX05520.1"/>
    <property type="molecule type" value="Genomic_DNA"/>
</dbReference>
<dbReference type="AlphaFoldDB" id="F0X8C9"/>
<protein>
    <submittedName>
        <fullName evidence="3">Iq calmodulin-binding motif protein</fullName>
    </submittedName>
</protein>
<dbReference type="HOGENOM" id="CLU_008053_1_0_1"/>
<feature type="compositionally biased region" description="Polar residues" evidence="1">
    <location>
        <begin position="404"/>
        <end position="413"/>
    </location>
</feature>
<organism evidence="4">
    <name type="scientific">Grosmannia clavigera (strain kw1407 / UAMH 11150)</name>
    <name type="common">Blue stain fungus</name>
    <name type="synonym">Graphiocladiella clavigera</name>
    <dbReference type="NCBI Taxonomy" id="655863"/>
    <lineage>
        <taxon>Eukaryota</taxon>
        <taxon>Fungi</taxon>
        <taxon>Dikarya</taxon>
        <taxon>Ascomycota</taxon>
        <taxon>Pezizomycotina</taxon>
        <taxon>Sordariomycetes</taxon>
        <taxon>Sordariomycetidae</taxon>
        <taxon>Ophiostomatales</taxon>
        <taxon>Ophiostomataceae</taxon>
        <taxon>Leptographium</taxon>
    </lineage>
</organism>
<dbReference type="GO" id="GO:0032049">
    <property type="term" value="P:cardiolipin biosynthetic process"/>
    <property type="evidence" value="ECO:0007669"/>
    <property type="project" value="UniProtKB-ARBA"/>
</dbReference>
<dbReference type="PROSITE" id="PS50035">
    <property type="entry name" value="PLD"/>
    <property type="match status" value="2"/>
</dbReference>
<feature type="region of interest" description="Disordered" evidence="1">
    <location>
        <begin position="373"/>
        <end position="436"/>
    </location>
</feature>
<evidence type="ECO:0000313" key="3">
    <source>
        <dbReference type="EMBL" id="EFX05520.1"/>
    </source>
</evidence>
<dbReference type="OrthoDB" id="9997422at2759"/>
<dbReference type="Proteomes" id="UP000007796">
    <property type="component" value="Unassembled WGS sequence"/>
</dbReference>
<dbReference type="InterPro" id="IPR025202">
    <property type="entry name" value="PLD-like_dom"/>
</dbReference>
<feature type="compositionally biased region" description="Polar residues" evidence="1">
    <location>
        <begin position="319"/>
        <end position="332"/>
    </location>
</feature>
<dbReference type="PANTHER" id="PTHR21248:SF22">
    <property type="entry name" value="PHOSPHOLIPASE D"/>
    <property type="match status" value="1"/>
</dbReference>
<keyword evidence="4" id="KW-1185">Reference proteome</keyword>
<dbReference type="Pfam" id="PF13091">
    <property type="entry name" value="PLDc_2"/>
    <property type="match status" value="1"/>
</dbReference>
<dbReference type="InterPro" id="IPR001736">
    <property type="entry name" value="PLipase_D/transphosphatidylase"/>
</dbReference>
<dbReference type="PANTHER" id="PTHR21248">
    <property type="entry name" value="CARDIOLIPIN SYNTHASE"/>
    <property type="match status" value="1"/>
</dbReference>
<dbReference type="SUPFAM" id="SSF56024">
    <property type="entry name" value="Phospholipase D/nuclease"/>
    <property type="match status" value="2"/>
</dbReference>
<evidence type="ECO:0000256" key="1">
    <source>
        <dbReference type="SAM" id="MobiDB-lite"/>
    </source>
</evidence>
<feature type="domain" description="PLD phosphodiesterase" evidence="2">
    <location>
        <begin position="658"/>
        <end position="680"/>
    </location>
</feature>
<sequence>MSCNQEILADKALGDDIVRLCTSADSVSSLLATTPSLSPGEAWKQLYGDYKPTAATNRKKADDADLDRAAQCGKWGPTQPSDTFLRIYRDVLAVVEESPDRAMVSPPLLGSCGVTPLTIISTIPDIVRHMANVIARAEKEVFLATNYWQDSVASTYLTNAIRELDRRAGQRGARIVMKIIYDRGSPKQFIDPHHLVGEDEYTGKNVALPASKDIPNISMEVMNYHQPIMGTFHSKYMVVDRKIAILQSNNIQDNDNVEMMVHFEGPIVDSFYDMALLSWNRKLEPPLPSRNSPASVVGSGSYTEQSGEVIAGNHPAGSLASTEGTIEGQTVGTDGPIGVTSGVTAKGTTHDNPSDEAVLSKQMQEASIQNTATELLGSDPRQSEGSRPAGSASSTKAEGLPPKESTSTTQDTVQQKRSELRPNKANGPDPGIQAFLDSGKQQIPRWCLKQPSSSIDLPQNTSEHPQYDEDIAREIVRVQASLLPRPGKTEMEAITRLLNHTTNHLAGDAPDFSEGDEMTPYIPHDTQTRIPMAMVNRPPYGTPTHYSVVQPQNVAWLSALRHARKNIFIQTPTLNAEPLIPAIREACERGLDVVCYICMGYNDTGELLPKQGGTNEMIAHKLYGSLSDEGRKHLHYFWYVGKDQTRPIPQIKKNRDCHIKLMIVDESIGIMGNGNQDTQSWYHSQEINIMLESSDVCRAWIEGLRRNQNTHIYGMVGKADGIWRDNEGIEAEGAMGIDPGHFSWFKGVVGAIKRAQGKGGF</sequence>
<dbReference type="eggNOG" id="ENOG502QUKR">
    <property type="taxonomic scope" value="Eukaryota"/>
</dbReference>
<dbReference type="InParanoid" id="F0X8C9"/>
<dbReference type="CDD" id="cd00138">
    <property type="entry name" value="PLDc_SF"/>
    <property type="match status" value="1"/>
</dbReference>
<dbReference type="Gene3D" id="3.30.870.10">
    <property type="entry name" value="Endonuclease Chain A"/>
    <property type="match status" value="2"/>
</dbReference>
<reference evidence="3 4" key="1">
    <citation type="journal article" date="2011" name="Proc. Natl. Acad. Sci. U.S.A.">
        <title>Genome and transcriptome analyses of the mountain pine beetle-fungal symbiont Grosmannia clavigera, a lodgepole pine pathogen.</title>
        <authorList>
            <person name="DiGuistini S."/>
            <person name="Wang Y."/>
            <person name="Liao N.Y."/>
            <person name="Taylor G."/>
            <person name="Tanguay P."/>
            <person name="Feau N."/>
            <person name="Henrissat B."/>
            <person name="Chan S.K."/>
            <person name="Hesse-Orce U."/>
            <person name="Alamouti S.M."/>
            <person name="Tsui C.K.M."/>
            <person name="Docking R.T."/>
            <person name="Levasseur A."/>
            <person name="Haridas S."/>
            <person name="Robertson G."/>
            <person name="Birol I."/>
            <person name="Holt R.A."/>
            <person name="Marra M.A."/>
            <person name="Hamelin R.C."/>
            <person name="Hirst M."/>
            <person name="Jones S.J.M."/>
            <person name="Bohlmann J."/>
            <person name="Breuil C."/>
        </authorList>
    </citation>
    <scope>NUCLEOTIDE SEQUENCE [LARGE SCALE GENOMIC DNA]</scope>
    <source>
        <strain evidence="4">kw1407 / UAMH 11150</strain>
    </source>
</reference>
<gene>
    <name evidence="3" type="ORF">CMQ_3589</name>
</gene>
<name>F0X8C9_GROCL</name>
<dbReference type="GeneID" id="25976705"/>
<accession>F0X8C9</accession>
<feature type="region of interest" description="Disordered" evidence="1">
    <location>
        <begin position="312"/>
        <end position="355"/>
    </location>
</feature>
<evidence type="ECO:0000259" key="2">
    <source>
        <dbReference type="PROSITE" id="PS50035"/>
    </source>
</evidence>
<dbReference type="RefSeq" id="XP_014175002.1">
    <property type="nucleotide sequence ID" value="XM_014319527.1"/>
</dbReference>
<feature type="domain" description="PLD phosphodiesterase" evidence="2">
    <location>
        <begin position="228"/>
        <end position="255"/>
    </location>
</feature>
<proteinExistence type="predicted"/>
<dbReference type="GO" id="GO:0030572">
    <property type="term" value="F:phosphatidyltransferase activity"/>
    <property type="evidence" value="ECO:0007669"/>
    <property type="project" value="UniProtKB-ARBA"/>
</dbReference>